<dbReference type="FunFam" id="1.10.230.10:FF:000002">
    <property type="entry name" value="Citrate synthase"/>
    <property type="match status" value="1"/>
</dbReference>
<dbReference type="Pfam" id="PF00285">
    <property type="entry name" value="Citrate_synt"/>
    <property type="match status" value="1"/>
</dbReference>
<dbReference type="InterPro" id="IPR019810">
    <property type="entry name" value="Citrate_synthase_AS"/>
</dbReference>
<keyword evidence="3" id="KW-0816">Tricarboxylic acid cycle</keyword>
<dbReference type="Gene3D" id="1.10.230.10">
    <property type="entry name" value="Cytochrome P450-Terp, domain 2"/>
    <property type="match status" value="1"/>
</dbReference>
<sequence length="507" mass="55567">MSSSSTVEVAAKRLERLSMQLTQGCLAVAPTSATAAAVRPTPGGGPGVLTVKDSRTGKEYEVEISDQGTIKAADFQKIKAGGDGNGLRLFDPGYMNTAPVKSRISFIDGGKGILRYRGVPIQQLAENSTFLETSYMLLYGELPVQSELQVFEEAVARHSMLPEPVIASLEQLPHDSHPMAVLIAGITALSCHHPEQNPAFAGGSVYSSAEIRDKQIVRLLGKVPALAAYAYHRGTGRRPSQPNQHLTYAENFLYMLDSMGSPGYKPNPKLARAMDIMFILHAEHEMNCSTAAVRHLASSGVDVFIAVAGAVGALYGPLHGGANEAVLRMLSRIGSVENIPKFLEGVKAKKEKLFGFGHRVYKNFDPRATEIRKLADEVFAIAGRDPLIDVAVELERIARSDPYFVDRKLYPNVDFYSGLVYRAMGFPPAFFTVLFAIPRIAGYLAHWRESLDDPDTKILRPHQDYRGEWLRDYVPLQHRPPISGGQKLTPLPVSHATQRRMAGEGWS</sequence>
<dbReference type="PANTHER" id="PTHR11739:SF4">
    <property type="entry name" value="CITRATE SYNTHASE, PEROXISOMAL"/>
    <property type="match status" value="1"/>
</dbReference>
<dbReference type="GO" id="GO:0005759">
    <property type="term" value="C:mitochondrial matrix"/>
    <property type="evidence" value="ECO:0007669"/>
    <property type="project" value="TreeGrafter"/>
</dbReference>
<dbReference type="PRINTS" id="PR00143">
    <property type="entry name" value="CITRTSNTHASE"/>
</dbReference>
<dbReference type="PANTHER" id="PTHR11739">
    <property type="entry name" value="CITRATE SYNTHASE"/>
    <property type="match status" value="1"/>
</dbReference>
<protein>
    <recommendedName>
        <fullName evidence="5">Citrate synthase</fullName>
    </recommendedName>
</protein>
<dbReference type="InterPro" id="IPR036969">
    <property type="entry name" value="Citrate_synthase_sf"/>
</dbReference>
<evidence type="ECO:0000256" key="6">
    <source>
        <dbReference type="SAM" id="MobiDB-lite"/>
    </source>
</evidence>
<dbReference type="InterPro" id="IPR002020">
    <property type="entry name" value="Citrate_synthase"/>
</dbReference>
<proteinExistence type="inferred from homology"/>
<organism evidence="7">
    <name type="scientific">Tetraselmis chuii</name>
    <dbReference type="NCBI Taxonomy" id="63592"/>
    <lineage>
        <taxon>Eukaryota</taxon>
        <taxon>Viridiplantae</taxon>
        <taxon>Chlorophyta</taxon>
        <taxon>core chlorophytes</taxon>
        <taxon>Chlorodendrophyceae</taxon>
        <taxon>Chlorodendrales</taxon>
        <taxon>Chlorodendraceae</taxon>
        <taxon>Tetraselmis</taxon>
    </lineage>
</organism>
<dbReference type="GO" id="GO:0006099">
    <property type="term" value="P:tricarboxylic acid cycle"/>
    <property type="evidence" value="ECO:0007669"/>
    <property type="project" value="UniProtKB-KW"/>
</dbReference>
<evidence type="ECO:0000256" key="3">
    <source>
        <dbReference type="ARBA" id="ARBA00022532"/>
    </source>
</evidence>
<evidence type="ECO:0000256" key="4">
    <source>
        <dbReference type="ARBA" id="ARBA00022679"/>
    </source>
</evidence>
<gene>
    <name evidence="7" type="ORF">TCHU04912_LOCUS9019</name>
</gene>
<dbReference type="GO" id="GO:0006635">
    <property type="term" value="P:fatty acid beta-oxidation"/>
    <property type="evidence" value="ECO:0007669"/>
    <property type="project" value="UniProtKB-ARBA"/>
</dbReference>
<dbReference type="GO" id="GO:0005975">
    <property type="term" value="P:carbohydrate metabolic process"/>
    <property type="evidence" value="ECO:0007669"/>
    <property type="project" value="TreeGrafter"/>
</dbReference>
<evidence type="ECO:0000256" key="2">
    <source>
        <dbReference type="ARBA" id="ARBA00010566"/>
    </source>
</evidence>
<dbReference type="EMBL" id="HBGG01017570">
    <property type="protein sequence ID" value="CAD9206783.1"/>
    <property type="molecule type" value="Transcribed_RNA"/>
</dbReference>
<comment type="similarity">
    <text evidence="2 5">Belongs to the citrate synthase family.</text>
</comment>
<dbReference type="Gene3D" id="1.10.580.10">
    <property type="entry name" value="Citrate Synthase, domain 1"/>
    <property type="match status" value="1"/>
</dbReference>
<feature type="region of interest" description="Disordered" evidence="6">
    <location>
        <begin position="480"/>
        <end position="507"/>
    </location>
</feature>
<evidence type="ECO:0000256" key="5">
    <source>
        <dbReference type="RuleBase" id="RU000441"/>
    </source>
</evidence>
<dbReference type="GO" id="GO:0046912">
    <property type="term" value="F:acyltransferase activity, acyl groups converted into alkyl on transfer"/>
    <property type="evidence" value="ECO:0007669"/>
    <property type="project" value="InterPro"/>
</dbReference>
<name>A0A7S1SSJ0_9CHLO</name>
<dbReference type="FunFam" id="1.10.580.10:FF:000005">
    <property type="entry name" value="Citrate synthase"/>
    <property type="match status" value="1"/>
</dbReference>
<comment type="pathway">
    <text evidence="1">Carbohydrate metabolism.</text>
</comment>
<dbReference type="PROSITE" id="PS00480">
    <property type="entry name" value="CITRATE_SYNTHASE"/>
    <property type="match status" value="1"/>
</dbReference>
<keyword evidence="4 5" id="KW-0808">Transferase</keyword>
<reference evidence="7" key="1">
    <citation type="submission" date="2021-01" db="EMBL/GenBank/DDBJ databases">
        <authorList>
            <person name="Corre E."/>
            <person name="Pelletier E."/>
            <person name="Niang G."/>
            <person name="Scheremetjew M."/>
            <person name="Finn R."/>
            <person name="Kale V."/>
            <person name="Holt S."/>
            <person name="Cochrane G."/>
            <person name="Meng A."/>
            <person name="Brown T."/>
            <person name="Cohen L."/>
        </authorList>
    </citation>
    <scope>NUCLEOTIDE SEQUENCE</scope>
    <source>
        <strain evidence="7">PLY429</strain>
    </source>
</reference>
<dbReference type="InterPro" id="IPR016143">
    <property type="entry name" value="Citrate_synth-like_sm_a-sub"/>
</dbReference>
<dbReference type="InterPro" id="IPR016142">
    <property type="entry name" value="Citrate_synth-like_lrg_a-sub"/>
</dbReference>
<dbReference type="SUPFAM" id="SSF48256">
    <property type="entry name" value="Citrate synthase"/>
    <property type="match status" value="1"/>
</dbReference>
<dbReference type="AlphaFoldDB" id="A0A7S1SSJ0"/>
<evidence type="ECO:0000313" key="7">
    <source>
        <dbReference type="EMBL" id="CAD9206783.1"/>
    </source>
</evidence>
<evidence type="ECO:0000256" key="1">
    <source>
        <dbReference type="ARBA" id="ARBA00005007"/>
    </source>
</evidence>
<accession>A0A7S1SSJ0</accession>